<evidence type="ECO:0000313" key="2">
    <source>
        <dbReference type="Proteomes" id="UP001152658"/>
    </source>
</evidence>
<comment type="caution">
    <text evidence="1">The sequence shown here is derived from an EMBL/GenBank/DDBJ whole genome shotgun (WGS) entry which is preliminary data.</text>
</comment>
<keyword evidence="2" id="KW-1185">Reference proteome</keyword>
<dbReference type="Proteomes" id="UP001152658">
    <property type="component" value="Unassembled WGS sequence"/>
</dbReference>
<gene>
    <name evidence="1" type="ORF">VAE063_20003</name>
</gene>
<accession>A0ABM9FKV5</accession>
<dbReference type="EMBL" id="CALYLK010000064">
    <property type="protein sequence ID" value="CAH8206245.1"/>
    <property type="molecule type" value="Genomic_DNA"/>
</dbReference>
<sequence length="51" mass="5868">MLNLDFKAMTSHPSHWLDSNIVEPIFMRAHKPKASTHLPRMGHSTFLPLDL</sequence>
<evidence type="ECO:0000313" key="1">
    <source>
        <dbReference type="EMBL" id="CAH8206245.1"/>
    </source>
</evidence>
<name>A0ABM9FKV5_9VIBR</name>
<reference evidence="1" key="1">
    <citation type="submission" date="2022-06" db="EMBL/GenBank/DDBJ databases">
        <authorList>
            <person name="Goudenege D."/>
            <person name="Le Roux F."/>
        </authorList>
    </citation>
    <scope>NUCLEOTIDE SEQUENCE</scope>
    <source>
        <strain evidence="1">12-063</strain>
    </source>
</reference>
<organism evidence="1 2">
    <name type="scientific">Vibrio aestuarianus</name>
    <dbReference type="NCBI Taxonomy" id="28171"/>
    <lineage>
        <taxon>Bacteria</taxon>
        <taxon>Pseudomonadati</taxon>
        <taxon>Pseudomonadota</taxon>
        <taxon>Gammaproteobacteria</taxon>
        <taxon>Vibrionales</taxon>
        <taxon>Vibrionaceae</taxon>
        <taxon>Vibrio</taxon>
    </lineage>
</organism>
<proteinExistence type="predicted"/>
<protein>
    <submittedName>
        <fullName evidence="1">Uncharacterized protein</fullName>
    </submittedName>
</protein>